<feature type="domain" description="EngA-type G" evidence="9">
    <location>
        <begin position="25"/>
        <end position="194"/>
    </location>
</feature>
<evidence type="ECO:0000256" key="2">
    <source>
        <dbReference type="ARBA" id="ARBA00020953"/>
    </source>
</evidence>
<dbReference type="InterPro" id="IPR027417">
    <property type="entry name" value="P-loop_NTPase"/>
</dbReference>
<dbReference type="FunFam" id="3.40.50.300:FF:000040">
    <property type="entry name" value="GTPase Der"/>
    <property type="match status" value="1"/>
</dbReference>
<dbReference type="PANTHER" id="PTHR43834:SF6">
    <property type="entry name" value="GTPASE DER"/>
    <property type="match status" value="1"/>
</dbReference>
<dbReference type="GO" id="GO:0042254">
    <property type="term" value="P:ribosome biogenesis"/>
    <property type="evidence" value="ECO:0007669"/>
    <property type="project" value="UniProtKB-KW"/>
</dbReference>
<dbReference type="FunFam" id="3.30.300.20:FF:000004">
    <property type="entry name" value="GTPase Der"/>
    <property type="match status" value="1"/>
</dbReference>
<dbReference type="InterPro" id="IPR031166">
    <property type="entry name" value="G_ENGA"/>
</dbReference>
<dbReference type="NCBIfam" id="TIGR00231">
    <property type="entry name" value="small_GTP"/>
    <property type="match status" value="2"/>
</dbReference>
<keyword evidence="6 7" id="KW-0342">GTP-binding</keyword>
<proteinExistence type="inferred from homology"/>
<dbReference type="InterPro" id="IPR005225">
    <property type="entry name" value="Small_GTP-bd"/>
</dbReference>
<dbReference type="EMBL" id="HBEP01020862">
    <property type="protein sequence ID" value="CAD8491706.1"/>
    <property type="molecule type" value="Transcribed_RNA"/>
</dbReference>
<dbReference type="CDD" id="cd01895">
    <property type="entry name" value="EngA2"/>
    <property type="match status" value="1"/>
</dbReference>
<organism evidence="10">
    <name type="scientific">Phaeocystis antarctica</name>
    <dbReference type="NCBI Taxonomy" id="33657"/>
    <lineage>
        <taxon>Eukaryota</taxon>
        <taxon>Haptista</taxon>
        <taxon>Haptophyta</taxon>
        <taxon>Prymnesiophyceae</taxon>
        <taxon>Phaeocystales</taxon>
        <taxon>Phaeocystaceae</taxon>
        <taxon>Phaeocystis</taxon>
    </lineage>
</organism>
<dbReference type="InterPro" id="IPR006073">
    <property type="entry name" value="GTP-bd"/>
</dbReference>
<dbReference type="InterPro" id="IPR032859">
    <property type="entry name" value="KH_dom-like"/>
</dbReference>
<dbReference type="Gene3D" id="3.40.50.300">
    <property type="entry name" value="P-loop containing nucleotide triphosphate hydrolases"/>
    <property type="match status" value="2"/>
</dbReference>
<accession>A0A7S0ER96</accession>
<name>A0A7S0ER96_9EUKA</name>
<dbReference type="CDD" id="cd01894">
    <property type="entry name" value="EngA1"/>
    <property type="match status" value="1"/>
</dbReference>
<dbReference type="SUPFAM" id="SSF52540">
    <property type="entry name" value="P-loop containing nucleoside triphosphate hydrolases"/>
    <property type="match status" value="2"/>
</dbReference>
<comment type="function">
    <text evidence="7">GTPase that plays an essential role in the late steps of ribosome biogenesis.</text>
</comment>
<feature type="domain" description="EngA-type G" evidence="9">
    <location>
        <begin position="203"/>
        <end position="379"/>
    </location>
</feature>
<dbReference type="PIRSF" id="PIRSF006485">
    <property type="entry name" value="GTP-binding_EngA"/>
    <property type="match status" value="1"/>
</dbReference>
<dbReference type="Gene3D" id="3.30.300.20">
    <property type="match status" value="1"/>
</dbReference>
<dbReference type="PRINTS" id="PR00326">
    <property type="entry name" value="GTP1OBG"/>
</dbReference>
<comment type="similarity">
    <text evidence="1 7">Belongs to the TRAFAC class TrmE-Era-EngA-EngB-Septin-like GTPase superfamily. EngA (Der) GTPase family.</text>
</comment>
<evidence type="ECO:0000256" key="7">
    <source>
        <dbReference type="RuleBase" id="RU004481"/>
    </source>
</evidence>
<evidence type="ECO:0000259" key="9">
    <source>
        <dbReference type="PROSITE" id="PS51712"/>
    </source>
</evidence>
<keyword evidence="5 7" id="KW-0547">Nucleotide-binding</keyword>
<keyword evidence="8" id="KW-0732">Signal</keyword>
<evidence type="ECO:0000256" key="5">
    <source>
        <dbReference type="ARBA" id="ARBA00022741"/>
    </source>
</evidence>
<evidence type="ECO:0000256" key="3">
    <source>
        <dbReference type="ARBA" id="ARBA00022517"/>
    </source>
</evidence>
<gene>
    <name evidence="10" type="ORF">PANT1444_LOCUS11736</name>
</gene>
<dbReference type="InterPro" id="IPR016484">
    <property type="entry name" value="GTPase_Der"/>
</dbReference>
<evidence type="ECO:0000313" key="10">
    <source>
        <dbReference type="EMBL" id="CAD8491706.1"/>
    </source>
</evidence>
<keyword evidence="4 7" id="KW-0677">Repeat</keyword>
<feature type="chain" id="PRO_5031136410" description="GTPase Der" evidence="8">
    <location>
        <begin position="25"/>
        <end position="474"/>
    </location>
</feature>
<evidence type="ECO:0000256" key="4">
    <source>
        <dbReference type="ARBA" id="ARBA00022737"/>
    </source>
</evidence>
<keyword evidence="3" id="KW-0690">Ribosome biogenesis</keyword>
<dbReference type="PROSITE" id="PS51712">
    <property type="entry name" value="G_ENGA"/>
    <property type="match status" value="2"/>
</dbReference>
<dbReference type="Pfam" id="PF01926">
    <property type="entry name" value="MMR_HSR1"/>
    <property type="match status" value="2"/>
</dbReference>
<dbReference type="HAMAP" id="MF_00195">
    <property type="entry name" value="GTPase_Der"/>
    <property type="match status" value="1"/>
</dbReference>
<evidence type="ECO:0000256" key="1">
    <source>
        <dbReference type="ARBA" id="ARBA00008279"/>
    </source>
</evidence>
<dbReference type="NCBIfam" id="TIGR03594">
    <property type="entry name" value="GTPase_EngA"/>
    <property type="match status" value="1"/>
</dbReference>
<protein>
    <recommendedName>
        <fullName evidence="2 7">GTPase Der</fullName>
    </recommendedName>
</protein>
<dbReference type="GO" id="GO:0043022">
    <property type="term" value="F:ribosome binding"/>
    <property type="evidence" value="ECO:0007669"/>
    <property type="project" value="TreeGrafter"/>
</dbReference>
<dbReference type="AlphaFoldDB" id="A0A7S0ER96"/>
<feature type="signal peptide" evidence="8">
    <location>
        <begin position="1"/>
        <end position="24"/>
    </location>
</feature>
<dbReference type="PANTHER" id="PTHR43834">
    <property type="entry name" value="GTPASE DER"/>
    <property type="match status" value="1"/>
</dbReference>
<evidence type="ECO:0000256" key="6">
    <source>
        <dbReference type="ARBA" id="ARBA00023134"/>
    </source>
</evidence>
<sequence>MTATRRLALTPWLAAALLLDVAYSYTIAVVGRPNVGKSTIFNRVTSKFGGGALVFDEPGVTRDRTYGQGFWGAHEFTVVDTGGLVFDDDPDEVFLPQIRQQALAALGEADVAVMVVDGKEGCTVLDSDIAAFLRKQDVPVVLAVNKCESHVSGDLQAADFWGLGLGDPIPVSGIHGTGMGDLMDEVIKPFGPANELEEGEKPLAIAILGKPNVGKSSLLNRLTGVDRAIVSSVAGTTRDVIDQTLKREGKEYVFLDTAGVRRGSKVGRGVEELMVRRALKAARRADVCLLVIDATDGLSEQEARLSTFANEAGRACVVVVNKWDLVANKDDRLYRTSRSYVESKLTDVSWAQCIYVSAKTGLKTQELFKAIDAAAEQHQRRVGTSVMNEVLEDAVRWQKPPSTSTGKRGNIYYCAQVSVKPPTIAIFCNDPELFSLNYRKFLETQMRKSLGFAGTPIRLLFRARRVARDALNKD</sequence>
<dbReference type="GO" id="GO:0005525">
    <property type="term" value="F:GTP binding"/>
    <property type="evidence" value="ECO:0007669"/>
    <property type="project" value="UniProtKB-KW"/>
</dbReference>
<reference evidence="10" key="1">
    <citation type="submission" date="2021-01" db="EMBL/GenBank/DDBJ databases">
        <authorList>
            <person name="Corre E."/>
            <person name="Pelletier E."/>
            <person name="Niang G."/>
            <person name="Scheremetjew M."/>
            <person name="Finn R."/>
            <person name="Kale V."/>
            <person name="Holt S."/>
            <person name="Cochrane G."/>
            <person name="Meng A."/>
            <person name="Brown T."/>
            <person name="Cohen L."/>
        </authorList>
    </citation>
    <scope>NUCLEOTIDE SEQUENCE</scope>
    <source>
        <strain evidence="10">CCMP1374</strain>
    </source>
</reference>
<dbReference type="InterPro" id="IPR015946">
    <property type="entry name" value="KH_dom-like_a/b"/>
</dbReference>
<dbReference type="Pfam" id="PF14714">
    <property type="entry name" value="KH_dom-like"/>
    <property type="match status" value="1"/>
</dbReference>
<evidence type="ECO:0000256" key="8">
    <source>
        <dbReference type="SAM" id="SignalP"/>
    </source>
</evidence>